<proteinExistence type="evidence at transcript level"/>
<dbReference type="GO" id="GO:0016020">
    <property type="term" value="C:membrane"/>
    <property type="evidence" value="ECO:0007669"/>
    <property type="project" value="UniProtKB-ARBA"/>
</dbReference>
<accession>U5EUK4</accession>
<evidence type="ECO:0000256" key="1">
    <source>
        <dbReference type="ARBA" id="ARBA00004173"/>
    </source>
</evidence>
<name>U5EUK4_9DIPT</name>
<dbReference type="FunFam" id="3.30.830.10:FF:000021">
    <property type="entry name" value="Cytochrome b-c1 complex subunit 2"/>
    <property type="match status" value="1"/>
</dbReference>
<keyword evidence="3" id="KW-0496">Mitochondrion</keyword>
<dbReference type="InterPro" id="IPR011765">
    <property type="entry name" value="Pept_M16_N"/>
</dbReference>
<feature type="domain" description="Peptidase M16 C-terminal" evidence="5">
    <location>
        <begin position="193"/>
        <end position="363"/>
    </location>
</feature>
<dbReference type="InterPro" id="IPR011249">
    <property type="entry name" value="Metalloenz_LuxS/M16"/>
</dbReference>
<evidence type="ECO:0000259" key="5">
    <source>
        <dbReference type="Pfam" id="PF05193"/>
    </source>
</evidence>
<comment type="subcellular location">
    <subcellularLocation>
        <location evidence="1">Mitochondrion</location>
    </subcellularLocation>
</comment>
<evidence type="ECO:0000256" key="2">
    <source>
        <dbReference type="ARBA" id="ARBA00022946"/>
    </source>
</evidence>
<dbReference type="Gene3D" id="3.30.830.10">
    <property type="entry name" value="Metalloenzyme, LuxS/M16 peptidase-like"/>
    <property type="match status" value="2"/>
</dbReference>
<dbReference type="Pfam" id="PF05193">
    <property type="entry name" value="Peptidase_M16_C"/>
    <property type="match status" value="1"/>
</dbReference>
<dbReference type="GO" id="GO:0046872">
    <property type="term" value="F:metal ion binding"/>
    <property type="evidence" value="ECO:0007669"/>
    <property type="project" value="InterPro"/>
</dbReference>
<dbReference type="InterPro" id="IPR007863">
    <property type="entry name" value="Peptidase_M16_C"/>
</dbReference>
<dbReference type="PANTHER" id="PTHR11851:SF226">
    <property type="entry name" value="CYTOCHROME B-C1 COMPLEX SUBUNIT 2, MITOCHONDRIAL"/>
    <property type="match status" value="1"/>
</dbReference>
<sequence length="440" mass="45538">MACTASKTPLLRTVASRGYAAQASHKVAAKSGEIQTTTLPNKLIVASTESSSPVSRISIVYRAGARNEKYDNLGASHMLRIAAGLSTKHATGFGITRSIQQIGGTLSVVGDRETISYTVEVTRDNIETGLKFLEATATGQIFKPWEISDSMPRLQVDLARISDGARAVDMLNKAAYRTGLGNSLFCPKHHIGKISPEALQHYCAENCTTNRTAVVGVGIDHNLLSGYAQSLQIESGAGHENKSKYHGGELRADRAGGRATVAIAAEGGAWENPQEALAFLVLAGAAGRGPATKRGGNNGALTKAVDSSGNIAVSSLCSIYTDSGLFGFVASGCGKEIGKAIESGVKALKSGSISDEDVARGKEVIKSEIALCGDSEAGLCEQLGQAAALTGSARSVQATLAAIDGVQASDVKAAARKVASGKLSIASVGYLANVPYRDQL</sequence>
<feature type="domain" description="Peptidase M16 N-terminal" evidence="4">
    <location>
        <begin position="45"/>
        <end position="188"/>
    </location>
</feature>
<dbReference type="EMBL" id="GANO01002279">
    <property type="protein sequence ID" value="JAB57592.1"/>
    <property type="molecule type" value="mRNA"/>
</dbReference>
<dbReference type="FunFam" id="3.30.830.10:FF:000039">
    <property type="entry name" value="Ubiquinol-cytochrome c reductase core subunit 2"/>
    <property type="match status" value="1"/>
</dbReference>
<dbReference type="AlphaFoldDB" id="U5EUK4"/>
<keyword evidence="2" id="KW-0809">Transit peptide</keyword>
<dbReference type="GO" id="GO:0005739">
    <property type="term" value="C:mitochondrion"/>
    <property type="evidence" value="ECO:0007669"/>
    <property type="project" value="UniProtKB-SubCell"/>
</dbReference>
<dbReference type="PANTHER" id="PTHR11851">
    <property type="entry name" value="METALLOPROTEASE"/>
    <property type="match status" value="1"/>
</dbReference>
<protein>
    <submittedName>
        <fullName evidence="6">Putative microtubule associated complex</fullName>
    </submittedName>
</protein>
<dbReference type="InterPro" id="IPR050361">
    <property type="entry name" value="MPP/UQCRC_Complex"/>
</dbReference>
<evidence type="ECO:0000256" key="3">
    <source>
        <dbReference type="ARBA" id="ARBA00023128"/>
    </source>
</evidence>
<reference evidence="6" key="1">
    <citation type="journal article" date="2014" name="Insect Biochem. Mol. Biol.">
        <title>An insight into the sialome of the frog biting fly, Corethrella appendiculata.</title>
        <authorList>
            <person name="Ribeiro J.M.C."/>
            <person name="Chagas A.C."/>
            <person name="Pham V.M."/>
            <person name="Lounibos L.P."/>
            <person name="Calvo E."/>
        </authorList>
    </citation>
    <scope>NUCLEOTIDE SEQUENCE</scope>
    <source>
        <tissue evidence="6">Salivary glands</tissue>
    </source>
</reference>
<dbReference type="SUPFAM" id="SSF63411">
    <property type="entry name" value="LuxS/MPP-like metallohydrolase"/>
    <property type="match status" value="2"/>
</dbReference>
<evidence type="ECO:0000259" key="4">
    <source>
        <dbReference type="Pfam" id="PF00675"/>
    </source>
</evidence>
<evidence type="ECO:0000313" key="6">
    <source>
        <dbReference type="EMBL" id="JAB57592.1"/>
    </source>
</evidence>
<dbReference type="Pfam" id="PF00675">
    <property type="entry name" value="Peptidase_M16"/>
    <property type="match status" value="1"/>
</dbReference>
<organism evidence="6">
    <name type="scientific">Corethrella appendiculata</name>
    <dbReference type="NCBI Taxonomy" id="1370023"/>
    <lineage>
        <taxon>Eukaryota</taxon>
        <taxon>Metazoa</taxon>
        <taxon>Ecdysozoa</taxon>
        <taxon>Arthropoda</taxon>
        <taxon>Hexapoda</taxon>
        <taxon>Insecta</taxon>
        <taxon>Pterygota</taxon>
        <taxon>Neoptera</taxon>
        <taxon>Endopterygota</taxon>
        <taxon>Diptera</taxon>
        <taxon>Nematocera</taxon>
        <taxon>Culicoidea</taxon>
        <taxon>Chaoboridae</taxon>
        <taxon>Corethrella</taxon>
    </lineage>
</organism>